<dbReference type="EMBL" id="OE843062">
    <property type="protein sequence ID" value="CAD7602167.1"/>
    <property type="molecule type" value="Genomic_DNA"/>
</dbReference>
<evidence type="ECO:0000313" key="1">
    <source>
        <dbReference type="EMBL" id="CAD7602167.1"/>
    </source>
</evidence>
<dbReference type="AlphaFoldDB" id="A0A7R9PP73"/>
<reference evidence="1" key="1">
    <citation type="submission" date="2020-11" db="EMBL/GenBank/DDBJ databases">
        <authorList>
            <person name="Tran Van P."/>
        </authorList>
    </citation>
    <scope>NUCLEOTIDE SEQUENCE</scope>
</reference>
<name>A0A7R9PP73_TIMGE</name>
<proteinExistence type="predicted"/>
<organism evidence="1">
    <name type="scientific">Timema genevievae</name>
    <name type="common">Walking stick</name>
    <dbReference type="NCBI Taxonomy" id="629358"/>
    <lineage>
        <taxon>Eukaryota</taxon>
        <taxon>Metazoa</taxon>
        <taxon>Ecdysozoa</taxon>
        <taxon>Arthropoda</taxon>
        <taxon>Hexapoda</taxon>
        <taxon>Insecta</taxon>
        <taxon>Pterygota</taxon>
        <taxon>Neoptera</taxon>
        <taxon>Polyneoptera</taxon>
        <taxon>Phasmatodea</taxon>
        <taxon>Timematodea</taxon>
        <taxon>Timematoidea</taxon>
        <taxon>Timematidae</taxon>
        <taxon>Timema</taxon>
    </lineage>
</organism>
<sequence>MCCTTEHLPQSRTLSRRAAYFQSSHGCPKIDQVLYTGVHRYWKNNPEEVATPRKKKPTPRVSIEAIDDFDRGVVCRAIYGMYDRNEHVTMDTLLDVLRANPGPDTTSGETTHKEWRKDEYTAWLTKHDIKFDPSAMKMELMSKALAYKL</sequence>
<accession>A0A7R9PP73</accession>
<gene>
    <name evidence="1" type="ORF">TGEB3V08_LOCUS8219</name>
</gene>
<protein>
    <submittedName>
        <fullName evidence="1">Uncharacterized protein</fullName>
    </submittedName>
</protein>